<sequence length="501" mass="52168">MRLISRRTAVAGLAAGAVLLVAACTDDAGDDVGAPGPGAGTGGDETATAEESPTPAGPVVAAHERFDTTLLGADASPLDVSRAVLAAATVVVVADADTPEAAATASRLGLPLLVVGDGLTEELERLGTRTVVRLGTAEADLGDREVVDEAGATDLEGLPLTPPETGHVALVAPGTTVPAGVGATLAAAGVAVEEVAWDDPRATAESVALVKGATGVVGLGAFGERFPSRVEAARTLPELPGGGVAPFPGRMMVALYGHPSGGTLGALGEQGPEAAAKRVKQLAAEYQQFSDKPVIGCFEIITTVATAVSGPDGDYSGETPIEQLLPWIEAAEANGVYCVLDLQPGLTDFLTQAKKYEELLKRPTVGLALDPEWRLRPGQRHMTIIGQVQIDEVNATGAWLADLVAANNLPPKVLVLHQFQTRMIVNRERLDTSRDEIQYLMHADGHGNHGQKLATWRALLPGLGPEVRLGWKNFIDEDSPTMTPQQTMELVEPTPDFVSYQ</sequence>
<accession>A0A1G9MXE2</accession>
<protein>
    <recommendedName>
        <fullName evidence="5">Cell wall binding repeat 2</fullName>
    </recommendedName>
</protein>
<dbReference type="Proteomes" id="UP000199475">
    <property type="component" value="Unassembled WGS sequence"/>
</dbReference>
<dbReference type="STRING" id="686624.SAMN04488242_2796"/>
<dbReference type="RefSeq" id="WP_093253438.1">
    <property type="nucleotide sequence ID" value="NZ_FNGP01000006.1"/>
</dbReference>
<evidence type="ECO:0000313" key="4">
    <source>
        <dbReference type="Proteomes" id="UP000199475"/>
    </source>
</evidence>
<name>A0A1G9MXE2_9ACTN</name>
<feature type="chain" id="PRO_5011501297" description="Cell wall binding repeat 2" evidence="2">
    <location>
        <begin position="29"/>
        <end position="501"/>
    </location>
</feature>
<evidence type="ECO:0000256" key="2">
    <source>
        <dbReference type="SAM" id="SignalP"/>
    </source>
</evidence>
<dbReference type="OrthoDB" id="9812120at2"/>
<reference evidence="3 4" key="1">
    <citation type="submission" date="2016-10" db="EMBL/GenBank/DDBJ databases">
        <authorList>
            <person name="de Groot N.N."/>
        </authorList>
    </citation>
    <scope>NUCLEOTIDE SEQUENCE [LARGE SCALE GENOMIC DNA]</scope>
    <source>
        <strain evidence="3 4">CGMCC 1.9159</strain>
    </source>
</reference>
<dbReference type="PROSITE" id="PS51257">
    <property type="entry name" value="PROKAR_LIPOPROTEIN"/>
    <property type="match status" value="1"/>
</dbReference>
<organism evidence="3 4">
    <name type="scientific">Tessaracoccus oleiagri</name>
    <dbReference type="NCBI Taxonomy" id="686624"/>
    <lineage>
        <taxon>Bacteria</taxon>
        <taxon>Bacillati</taxon>
        <taxon>Actinomycetota</taxon>
        <taxon>Actinomycetes</taxon>
        <taxon>Propionibacteriales</taxon>
        <taxon>Propionibacteriaceae</taxon>
        <taxon>Tessaracoccus</taxon>
    </lineage>
</organism>
<proteinExistence type="predicted"/>
<gene>
    <name evidence="3" type="ORF">SAMN04488242_2796</name>
</gene>
<keyword evidence="2" id="KW-0732">Signal</keyword>
<keyword evidence="4" id="KW-1185">Reference proteome</keyword>
<feature type="region of interest" description="Disordered" evidence="1">
    <location>
        <begin position="32"/>
        <end position="57"/>
    </location>
</feature>
<feature type="signal peptide" evidence="2">
    <location>
        <begin position="1"/>
        <end position="28"/>
    </location>
</feature>
<evidence type="ECO:0000256" key="1">
    <source>
        <dbReference type="SAM" id="MobiDB-lite"/>
    </source>
</evidence>
<dbReference type="EMBL" id="FNGP01000006">
    <property type="protein sequence ID" value="SDL78597.1"/>
    <property type="molecule type" value="Genomic_DNA"/>
</dbReference>
<dbReference type="AlphaFoldDB" id="A0A1G9MXE2"/>
<evidence type="ECO:0000313" key="3">
    <source>
        <dbReference type="EMBL" id="SDL78597.1"/>
    </source>
</evidence>
<evidence type="ECO:0008006" key="5">
    <source>
        <dbReference type="Google" id="ProtNLM"/>
    </source>
</evidence>